<dbReference type="KEGG" id="gtt:GUITHDRAFT_161264"/>
<evidence type="ECO:0000313" key="16">
    <source>
        <dbReference type="Proteomes" id="UP000011087"/>
    </source>
</evidence>
<dbReference type="AlphaFoldDB" id="L1JVV2"/>
<keyword evidence="11" id="KW-0732">Signal</keyword>
<evidence type="ECO:0000313" key="15">
    <source>
        <dbReference type="EnsemblProtists" id="EKX52711"/>
    </source>
</evidence>
<evidence type="ECO:0000256" key="2">
    <source>
        <dbReference type="ARBA" id="ARBA00004496"/>
    </source>
</evidence>
<evidence type="ECO:0000256" key="1">
    <source>
        <dbReference type="ARBA" id="ARBA00001966"/>
    </source>
</evidence>
<evidence type="ECO:0000256" key="3">
    <source>
        <dbReference type="ARBA" id="ARBA00008169"/>
    </source>
</evidence>
<evidence type="ECO:0000256" key="9">
    <source>
        <dbReference type="ARBA" id="ARBA00023128"/>
    </source>
</evidence>
<evidence type="ECO:0000256" key="7">
    <source>
        <dbReference type="ARBA" id="ARBA00023004"/>
    </source>
</evidence>
<dbReference type="EMBL" id="JH992972">
    <property type="protein sequence ID" value="EKX52711.1"/>
    <property type="molecule type" value="Genomic_DNA"/>
</dbReference>
<evidence type="ECO:0000256" key="8">
    <source>
        <dbReference type="ARBA" id="ARBA00023014"/>
    </source>
</evidence>
<dbReference type="eggNOG" id="KOG4020">
    <property type="taxonomic scope" value="Eukaryota"/>
</dbReference>
<dbReference type="PROSITE" id="PS51354">
    <property type="entry name" value="GLUTAREDOXIN_2"/>
    <property type="match status" value="1"/>
</dbReference>
<reference evidence="15" key="3">
    <citation type="submission" date="2015-06" db="UniProtKB">
        <authorList>
            <consortium name="EnsemblProtists"/>
        </authorList>
    </citation>
    <scope>IDENTIFICATION</scope>
</reference>
<reference evidence="14 16" key="1">
    <citation type="journal article" date="2012" name="Nature">
        <title>Algal genomes reveal evolutionary mosaicism and the fate of nucleomorphs.</title>
        <authorList>
            <consortium name="DOE Joint Genome Institute"/>
            <person name="Curtis B.A."/>
            <person name="Tanifuji G."/>
            <person name="Burki F."/>
            <person name="Gruber A."/>
            <person name="Irimia M."/>
            <person name="Maruyama S."/>
            <person name="Arias M.C."/>
            <person name="Ball S.G."/>
            <person name="Gile G.H."/>
            <person name="Hirakawa Y."/>
            <person name="Hopkins J.F."/>
            <person name="Kuo A."/>
            <person name="Rensing S.A."/>
            <person name="Schmutz J."/>
            <person name="Symeonidi A."/>
            <person name="Elias M."/>
            <person name="Eveleigh R.J."/>
            <person name="Herman E.K."/>
            <person name="Klute M.J."/>
            <person name="Nakayama T."/>
            <person name="Obornik M."/>
            <person name="Reyes-Prieto A."/>
            <person name="Armbrust E.V."/>
            <person name="Aves S.J."/>
            <person name="Beiko R.G."/>
            <person name="Coutinho P."/>
            <person name="Dacks J.B."/>
            <person name="Durnford D.G."/>
            <person name="Fast N.M."/>
            <person name="Green B.R."/>
            <person name="Grisdale C.J."/>
            <person name="Hempel F."/>
            <person name="Henrissat B."/>
            <person name="Hoppner M.P."/>
            <person name="Ishida K."/>
            <person name="Kim E."/>
            <person name="Koreny L."/>
            <person name="Kroth P.G."/>
            <person name="Liu Y."/>
            <person name="Malik S.B."/>
            <person name="Maier U.G."/>
            <person name="McRose D."/>
            <person name="Mock T."/>
            <person name="Neilson J.A."/>
            <person name="Onodera N.T."/>
            <person name="Poole A.M."/>
            <person name="Pritham E.J."/>
            <person name="Richards T.A."/>
            <person name="Rocap G."/>
            <person name="Roy S.W."/>
            <person name="Sarai C."/>
            <person name="Schaack S."/>
            <person name="Shirato S."/>
            <person name="Slamovits C.H."/>
            <person name="Spencer D.F."/>
            <person name="Suzuki S."/>
            <person name="Worden A.Z."/>
            <person name="Zauner S."/>
            <person name="Barry K."/>
            <person name="Bell C."/>
            <person name="Bharti A.K."/>
            <person name="Crow J.A."/>
            <person name="Grimwood J."/>
            <person name="Kramer R."/>
            <person name="Lindquist E."/>
            <person name="Lucas S."/>
            <person name="Salamov A."/>
            <person name="McFadden G.I."/>
            <person name="Lane C.E."/>
            <person name="Keeling P.J."/>
            <person name="Gray M.W."/>
            <person name="Grigoriev I.V."/>
            <person name="Archibald J.M."/>
        </authorList>
    </citation>
    <scope>NUCLEOTIDE SEQUENCE</scope>
    <source>
        <strain evidence="14 16">CCMP2712</strain>
    </source>
</reference>
<keyword evidence="4" id="KW-0004">4Fe-4S</keyword>
<accession>L1JVV2</accession>
<comment type="subcellular location">
    <subcellularLocation>
        <location evidence="2">Cytoplasm</location>
    </subcellularLocation>
</comment>
<dbReference type="GO" id="GO:0016226">
    <property type="term" value="P:iron-sulfur cluster assembly"/>
    <property type="evidence" value="ECO:0007669"/>
    <property type="project" value="InterPro"/>
</dbReference>
<dbReference type="InterPro" id="IPR046408">
    <property type="entry name" value="CIAPIN1"/>
</dbReference>
<dbReference type="InterPro" id="IPR036249">
    <property type="entry name" value="Thioredoxin-like_sf"/>
</dbReference>
<dbReference type="InterPro" id="IPR007785">
    <property type="entry name" value="Anamorsin"/>
</dbReference>
<feature type="chain" id="PRO_5008771829" evidence="11">
    <location>
        <begin position="29"/>
        <end position="253"/>
    </location>
</feature>
<keyword evidence="16" id="KW-1185">Reference proteome</keyword>
<dbReference type="HOGENOM" id="CLU_1100254_0_0_1"/>
<dbReference type="eggNOG" id="KOG0911">
    <property type="taxonomic scope" value="Eukaryota"/>
</dbReference>
<evidence type="ECO:0000256" key="11">
    <source>
        <dbReference type="SAM" id="SignalP"/>
    </source>
</evidence>
<organism evidence="14">
    <name type="scientific">Guillardia theta (strain CCMP2712)</name>
    <name type="common">Cryptophyte</name>
    <dbReference type="NCBI Taxonomy" id="905079"/>
    <lineage>
        <taxon>Eukaryota</taxon>
        <taxon>Cryptophyceae</taxon>
        <taxon>Pyrenomonadales</taxon>
        <taxon>Geminigeraceae</taxon>
        <taxon>Guillardia</taxon>
    </lineage>
</organism>
<keyword evidence="8" id="KW-0411">Iron-sulfur</keyword>
<evidence type="ECO:0000256" key="6">
    <source>
        <dbReference type="ARBA" id="ARBA00022723"/>
    </source>
</evidence>
<dbReference type="GO" id="GO:0046872">
    <property type="term" value="F:metal ion binding"/>
    <property type="evidence" value="ECO:0007669"/>
    <property type="project" value="UniProtKB-KW"/>
</dbReference>
<dbReference type="InterPro" id="IPR002109">
    <property type="entry name" value="Glutaredoxin"/>
</dbReference>
<evidence type="ECO:0000313" key="14">
    <source>
        <dbReference type="EMBL" id="EKX52711.1"/>
    </source>
</evidence>
<dbReference type="PANTHER" id="PTHR13273">
    <property type="entry name" value="ANAMORSIN"/>
    <property type="match status" value="1"/>
</dbReference>
<dbReference type="Gene3D" id="3.40.30.10">
    <property type="entry name" value="Glutaredoxin"/>
    <property type="match status" value="1"/>
</dbReference>
<reference evidence="16" key="2">
    <citation type="submission" date="2012-11" db="EMBL/GenBank/DDBJ databases">
        <authorList>
            <person name="Kuo A."/>
            <person name="Curtis B.A."/>
            <person name="Tanifuji G."/>
            <person name="Burki F."/>
            <person name="Gruber A."/>
            <person name="Irimia M."/>
            <person name="Maruyama S."/>
            <person name="Arias M.C."/>
            <person name="Ball S.G."/>
            <person name="Gile G.H."/>
            <person name="Hirakawa Y."/>
            <person name="Hopkins J.F."/>
            <person name="Rensing S.A."/>
            <person name="Schmutz J."/>
            <person name="Symeonidi A."/>
            <person name="Elias M."/>
            <person name="Eveleigh R.J."/>
            <person name="Herman E.K."/>
            <person name="Klute M.J."/>
            <person name="Nakayama T."/>
            <person name="Obornik M."/>
            <person name="Reyes-Prieto A."/>
            <person name="Armbrust E.V."/>
            <person name="Aves S.J."/>
            <person name="Beiko R.G."/>
            <person name="Coutinho P."/>
            <person name="Dacks J.B."/>
            <person name="Durnford D.G."/>
            <person name="Fast N.M."/>
            <person name="Green B.R."/>
            <person name="Grisdale C."/>
            <person name="Hempe F."/>
            <person name="Henrissat B."/>
            <person name="Hoppner M.P."/>
            <person name="Ishida K.-I."/>
            <person name="Kim E."/>
            <person name="Koreny L."/>
            <person name="Kroth P.G."/>
            <person name="Liu Y."/>
            <person name="Malik S.-B."/>
            <person name="Maier U.G."/>
            <person name="McRose D."/>
            <person name="Mock T."/>
            <person name="Neilson J.A."/>
            <person name="Onodera N.T."/>
            <person name="Poole A.M."/>
            <person name="Pritham E.J."/>
            <person name="Richards T.A."/>
            <person name="Rocap G."/>
            <person name="Roy S.W."/>
            <person name="Sarai C."/>
            <person name="Schaack S."/>
            <person name="Shirato S."/>
            <person name="Slamovits C.H."/>
            <person name="Spencer D.F."/>
            <person name="Suzuki S."/>
            <person name="Worden A.Z."/>
            <person name="Zauner S."/>
            <person name="Barry K."/>
            <person name="Bell C."/>
            <person name="Bharti A.K."/>
            <person name="Crow J.A."/>
            <person name="Grimwood J."/>
            <person name="Kramer R."/>
            <person name="Lindquist E."/>
            <person name="Lucas S."/>
            <person name="Salamov A."/>
            <person name="McFadden G.I."/>
            <person name="Lane C.E."/>
            <person name="Keeling P.J."/>
            <person name="Gray M.W."/>
            <person name="Grigoriev I.V."/>
            <person name="Archibald J.M."/>
        </authorList>
    </citation>
    <scope>NUCLEOTIDE SEQUENCE</scope>
    <source>
        <strain evidence="16">CCMP2712</strain>
    </source>
</reference>
<dbReference type="STRING" id="905079.L1JVV2"/>
<sequence length="253" mass="27626">MRALAMAMAGSVHWFALALALALVCVRGETRSWSSKESSLHQGRMLAGARCRTLCLRGGHGGQLQTAVVYIYGTPEEPTTQESRELVGILRDHGIEYTSHDVGADPLLMSRIAREVQWKSFPQLHINGRLVGDHSIVKVSDATRTSNTMNEDLDSNDLVSENELMPDESLRQQQPNQPKAGDASNCNPTRKKKACKNCTCGLAKQQAEDGATEAPKSACGNCYLGDAFRCDGCPYKGMPPFKPGEKQYMHTNG</sequence>
<feature type="region of interest" description="Disordered" evidence="10">
    <location>
        <begin position="168"/>
        <end position="191"/>
    </location>
</feature>
<feature type="signal peptide" evidence="11">
    <location>
        <begin position="1"/>
        <end position="28"/>
    </location>
</feature>
<dbReference type="OrthoDB" id="311633at2759"/>
<gene>
    <name evidence="14" type="ORF">GUITHDRAFT_161264</name>
</gene>
<evidence type="ECO:0000256" key="5">
    <source>
        <dbReference type="ARBA" id="ARBA00022490"/>
    </source>
</evidence>
<dbReference type="GO" id="GO:0005737">
    <property type="term" value="C:cytoplasm"/>
    <property type="evidence" value="ECO:0007669"/>
    <property type="project" value="UniProtKB-SubCell"/>
</dbReference>
<evidence type="ECO:0000259" key="12">
    <source>
        <dbReference type="Pfam" id="PF00462"/>
    </source>
</evidence>
<evidence type="ECO:0000256" key="10">
    <source>
        <dbReference type="SAM" id="MobiDB-lite"/>
    </source>
</evidence>
<keyword evidence="9" id="KW-0496">Mitochondrion</keyword>
<dbReference type="RefSeq" id="XP_005839691.1">
    <property type="nucleotide sequence ID" value="XM_005839634.1"/>
</dbReference>
<dbReference type="GO" id="GO:0051539">
    <property type="term" value="F:4 iron, 4 sulfur cluster binding"/>
    <property type="evidence" value="ECO:0007669"/>
    <property type="project" value="UniProtKB-KW"/>
</dbReference>
<keyword evidence="7" id="KW-0408">Iron</keyword>
<comment type="similarity">
    <text evidence="3">Belongs to the anamorsin family.</text>
</comment>
<evidence type="ECO:0000256" key="4">
    <source>
        <dbReference type="ARBA" id="ARBA00022485"/>
    </source>
</evidence>
<dbReference type="Proteomes" id="UP000011087">
    <property type="component" value="Unassembled WGS sequence"/>
</dbReference>
<dbReference type="SUPFAM" id="SSF52833">
    <property type="entry name" value="Thioredoxin-like"/>
    <property type="match status" value="1"/>
</dbReference>
<keyword evidence="5" id="KW-0963">Cytoplasm</keyword>
<dbReference type="GeneID" id="17309305"/>
<feature type="domain" description="Anamorsin C-terminal" evidence="13">
    <location>
        <begin position="211"/>
        <end position="246"/>
    </location>
</feature>
<protein>
    <submittedName>
        <fullName evidence="14 15">Uncharacterized protein</fullName>
    </submittedName>
</protein>
<proteinExistence type="inferred from homology"/>
<dbReference type="PANTHER" id="PTHR13273:SF14">
    <property type="entry name" value="ANAMORSIN"/>
    <property type="match status" value="1"/>
</dbReference>
<dbReference type="PaxDb" id="55529-EKX52711"/>
<evidence type="ECO:0000259" key="13">
    <source>
        <dbReference type="Pfam" id="PF05093"/>
    </source>
</evidence>
<dbReference type="EnsemblProtists" id="EKX52711">
    <property type="protein sequence ID" value="EKX52711"/>
    <property type="gene ID" value="GUITHDRAFT_161264"/>
</dbReference>
<feature type="domain" description="Glutaredoxin" evidence="12">
    <location>
        <begin position="83"/>
        <end position="131"/>
    </location>
</feature>
<comment type="cofactor">
    <cofactor evidence="1">
        <name>[4Fe-4S] cluster</name>
        <dbReference type="ChEBI" id="CHEBI:49883"/>
    </cofactor>
</comment>
<name>L1JVV2_GUITC</name>
<dbReference type="Pfam" id="PF00462">
    <property type="entry name" value="Glutaredoxin"/>
    <property type="match status" value="1"/>
</dbReference>
<dbReference type="Pfam" id="PF05093">
    <property type="entry name" value="CIAPIN1"/>
    <property type="match status" value="1"/>
</dbReference>
<keyword evidence="6" id="KW-0479">Metal-binding</keyword>